<protein>
    <submittedName>
        <fullName evidence="1">Uncharacterized protein</fullName>
    </submittedName>
</protein>
<dbReference type="EMBL" id="GBXM01039576">
    <property type="protein sequence ID" value="JAH69001.1"/>
    <property type="molecule type" value="Transcribed_RNA"/>
</dbReference>
<dbReference type="AlphaFoldDB" id="A0A0E9UTD1"/>
<reference evidence="1" key="2">
    <citation type="journal article" date="2015" name="Fish Shellfish Immunol.">
        <title>Early steps in the European eel (Anguilla anguilla)-Vibrio vulnificus interaction in the gills: Role of the RtxA13 toxin.</title>
        <authorList>
            <person name="Callol A."/>
            <person name="Pajuelo D."/>
            <person name="Ebbesson L."/>
            <person name="Teles M."/>
            <person name="MacKenzie S."/>
            <person name="Amaro C."/>
        </authorList>
    </citation>
    <scope>NUCLEOTIDE SEQUENCE</scope>
</reference>
<name>A0A0E9UTD1_ANGAN</name>
<organism evidence="1">
    <name type="scientific">Anguilla anguilla</name>
    <name type="common">European freshwater eel</name>
    <name type="synonym">Muraena anguilla</name>
    <dbReference type="NCBI Taxonomy" id="7936"/>
    <lineage>
        <taxon>Eukaryota</taxon>
        <taxon>Metazoa</taxon>
        <taxon>Chordata</taxon>
        <taxon>Craniata</taxon>
        <taxon>Vertebrata</taxon>
        <taxon>Euteleostomi</taxon>
        <taxon>Actinopterygii</taxon>
        <taxon>Neopterygii</taxon>
        <taxon>Teleostei</taxon>
        <taxon>Anguilliformes</taxon>
        <taxon>Anguillidae</taxon>
        <taxon>Anguilla</taxon>
    </lineage>
</organism>
<evidence type="ECO:0000313" key="1">
    <source>
        <dbReference type="EMBL" id="JAH69001.1"/>
    </source>
</evidence>
<sequence length="43" mass="5013">MFGKRPNTLPISVNQCEKTSQTKIHRESCTQRQVSTHFPVIFH</sequence>
<proteinExistence type="predicted"/>
<reference evidence="1" key="1">
    <citation type="submission" date="2014-11" db="EMBL/GenBank/DDBJ databases">
        <authorList>
            <person name="Amaro Gonzalez C."/>
        </authorList>
    </citation>
    <scope>NUCLEOTIDE SEQUENCE</scope>
</reference>
<accession>A0A0E9UTD1</accession>